<sequence>MHEELTYAINNCLFEVFRKLGNIWNENVYESAAELELRARGMKTERQKEFDVLYFDRRVGRCRTDLLVENTVIVELKAVRNILPLHRAQLISYLKGMNMPLGILANFGGFKAECRTFPNIASLKTPLRDDFDFDKIRLEGKETIKELLFMANRILTTLGVGYVHHIYRRAFYCELKEAGIDFEIKKEVIARYRNQTVGSREVIFFIMGDLLLSAMAVRELDDLILHKFCNYGRYLKKKRGLIFNFNSLHLDFRYFSDMNKNKERG</sequence>
<proteinExistence type="predicted"/>
<protein>
    <submittedName>
        <fullName evidence="1">GxxExxY domain-containing protein</fullName>
    </submittedName>
</protein>
<name>A0A975GPV3_9BACT</name>
<keyword evidence="2" id="KW-1185">Reference proteome</keyword>
<dbReference type="Pfam" id="PF13366">
    <property type="entry name" value="PDDEXK_3"/>
    <property type="match status" value="2"/>
</dbReference>
<dbReference type="Proteomes" id="UP000663722">
    <property type="component" value="Chromosome"/>
</dbReference>
<dbReference type="NCBIfam" id="TIGR04256">
    <property type="entry name" value="GxxExxY"/>
    <property type="match status" value="2"/>
</dbReference>
<accession>A0A975GPV3</accession>
<dbReference type="RefSeq" id="WP_207677972.1">
    <property type="nucleotide sequence ID" value="NZ_CP061800.1"/>
</dbReference>
<gene>
    <name evidence="1" type="ORF">dnm_052970</name>
</gene>
<evidence type="ECO:0000313" key="2">
    <source>
        <dbReference type="Proteomes" id="UP000663722"/>
    </source>
</evidence>
<reference evidence="1" key="1">
    <citation type="journal article" date="2021" name="Microb. Physiol.">
        <title>Proteogenomic Insights into the Physiology of Marine, Sulfate-Reducing, Filamentous Desulfonema limicola and Desulfonema magnum.</title>
        <authorList>
            <person name="Schnaars V."/>
            <person name="Wohlbrand L."/>
            <person name="Scheve S."/>
            <person name="Hinrichs C."/>
            <person name="Reinhardt R."/>
            <person name="Rabus R."/>
        </authorList>
    </citation>
    <scope>NUCLEOTIDE SEQUENCE</scope>
    <source>
        <strain evidence="1">4be13</strain>
    </source>
</reference>
<dbReference type="AlphaFoldDB" id="A0A975GPV3"/>
<dbReference type="InterPro" id="IPR026350">
    <property type="entry name" value="GxxExxY"/>
</dbReference>
<organism evidence="1 2">
    <name type="scientific">Desulfonema magnum</name>
    <dbReference type="NCBI Taxonomy" id="45655"/>
    <lineage>
        <taxon>Bacteria</taxon>
        <taxon>Pseudomonadati</taxon>
        <taxon>Thermodesulfobacteriota</taxon>
        <taxon>Desulfobacteria</taxon>
        <taxon>Desulfobacterales</taxon>
        <taxon>Desulfococcaceae</taxon>
        <taxon>Desulfonema</taxon>
    </lineage>
</organism>
<dbReference type="EMBL" id="CP061800">
    <property type="protein sequence ID" value="QTA89247.1"/>
    <property type="molecule type" value="Genomic_DNA"/>
</dbReference>
<evidence type="ECO:0000313" key="1">
    <source>
        <dbReference type="EMBL" id="QTA89247.1"/>
    </source>
</evidence>
<dbReference type="KEGG" id="dmm:dnm_052970"/>